<evidence type="ECO:0000313" key="2">
    <source>
        <dbReference type="EMBL" id="KAK7343462.1"/>
    </source>
</evidence>
<sequence length="153" mass="17573">MQATSPCSLMLLSIPPSGNLLWQSAPFVSHKLLTKTTATTRRSFIHASKSDSYGHRYDGKLVDENMILLRMRIREIEMVEMKCEAPSDWTEWEKKYFENYGSDVYEVVGLLQRLLMNTRPCFAVAMLALVMLSMSMSMSLLMFHLVQLAKEII</sequence>
<name>A0AAN9M171_CANGL</name>
<keyword evidence="1" id="KW-0812">Transmembrane</keyword>
<dbReference type="EMBL" id="JAYMYQ010000003">
    <property type="protein sequence ID" value="KAK7343462.1"/>
    <property type="molecule type" value="Genomic_DNA"/>
</dbReference>
<proteinExistence type="predicted"/>
<dbReference type="PANTHER" id="PTHR33782">
    <property type="entry name" value="OS01G0121600 PROTEIN"/>
    <property type="match status" value="1"/>
</dbReference>
<feature type="transmembrane region" description="Helical" evidence="1">
    <location>
        <begin position="121"/>
        <end position="146"/>
    </location>
</feature>
<keyword evidence="1" id="KW-1133">Transmembrane helix</keyword>
<gene>
    <name evidence="2" type="ORF">VNO77_12223</name>
</gene>
<dbReference type="Proteomes" id="UP001367508">
    <property type="component" value="Unassembled WGS sequence"/>
</dbReference>
<dbReference type="AlphaFoldDB" id="A0AAN9M171"/>
<organism evidence="2 3">
    <name type="scientific">Canavalia gladiata</name>
    <name type="common">Sword bean</name>
    <name type="synonym">Dolichos gladiatus</name>
    <dbReference type="NCBI Taxonomy" id="3824"/>
    <lineage>
        <taxon>Eukaryota</taxon>
        <taxon>Viridiplantae</taxon>
        <taxon>Streptophyta</taxon>
        <taxon>Embryophyta</taxon>
        <taxon>Tracheophyta</taxon>
        <taxon>Spermatophyta</taxon>
        <taxon>Magnoliopsida</taxon>
        <taxon>eudicotyledons</taxon>
        <taxon>Gunneridae</taxon>
        <taxon>Pentapetalae</taxon>
        <taxon>rosids</taxon>
        <taxon>fabids</taxon>
        <taxon>Fabales</taxon>
        <taxon>Fabaceae</taxon>
        <taxon>Papilionoideae</taxon>
        <taxon>50 kb inversion clade</taxon>
        <taxon>NPAAA clade</taxon>
        <taxon>indigoferoid/millettioid clade</taxon>
        <taxon>Phaseoleae</taxon>
        <taxon>Canavalia</taxon>
    </lineage>
</organism>
<evidence type="ECO:0000256" key="1">
    <source>
        <dbReference type="SAM" id="Phobius"/>
    </source>
</evidence>
<comment type="caution">
    <text evidence="2">The sequence shown here is derived from an EMBL/GenBank/DDBJ whole genome shotgun (WGS) entry which is preliminary data.</text>
</comment>
<reference evidence="2 3" key="1">
    <citation type="submission" date="2024-01" db="EMBL/GenBank/DDBJ databases">
        <title>The genomes of 5 underutilized Papilionoideae crops provide insights into root nodulation and disease resistanc.</title>
        <authorList>
            <person name="Jiang F."/>
        </authorList>
    </citation>
    <scope>NUCLEOTIDE SEQUENCE [LARGE SCALE GENOMIC DNA]</scope>
    <source>
        <strain evidence="2">LVBAO_FW01</strain>
        <tissue evidence="2">Leaves</tissue>
    </source>
</reference>
<keyword evidence="1" id="KW-0472">Membrane</keyword>
<keyword evidence="3" id="KW-1185">Reference proteome</keyword>
<protein>
    <submittedName>
        <fullName evidence="2">Uncharacterized protein</fullName>
    </submittedName>
</protein>
<evidence type="ECO:0000313" key="3">
    <source>
        <dbReference type="Proteomes" id="UP001367508"/>
    </source>
</evidence>
<accession>A0AAN9M171</accession>
<dbReference type="PANTHER" id="PTHR33782:SF27">
    <property type="entry name" value="PROTEIN, PUTATIVE-RELATED"/>
    <property type="match status" value="1"/>
</dbReference>